<evidence type="ECO:0000256" key="2">
    <source>
        <dbReference type="ARBA" id="ARBA00022827"/>
    </source>
</evidence>
<sequence length="100" mass="10771">MYHGTKSCLTSPTTNKQFPSFATNSSVSTTSESSEKKVAVIGAGVSGISVLRNLTWPIGNIKPVAFERSSTFGGHWCFTNDTLPDQFEYPSSSAIYSGLR</sequence>
<evidence type="ECO:0000256" key="1">
    <source>
        <dbReference type="ARBA" id="ARBA00022630"/>
    </source>
</evidence>
<evidence type="ECO:0000256" key="4">
    <source>
        <dbReference type="RuleBase" id="RU361177"/>
    </source>
</evidence>
<reference evidence="6" key="1">
    <citation type="submission" date="2018-11" db="EMBL/GenBank/DDBJ databases">
        <authorList>
            <person name="Alioto T."/>
            <person name="Alioto T."/>
        </authorList>
    </citation>
    <scope>NUCLEOTIDE SEQUENCE</scope>
</reference>
<keyword evidence="7" id="KW-1185">Reference proteome</keyword>
<keyword evidence="4" id="KW-0503">Monooxygenase</keyword>
<dbReference type="GO" id="GO:0050660">
    <property type="term" value="F:flavin adenine dinucleotide binding"/>
    <property type="evidence" value="ECO:0007669"/>
    <property type="project" value="InterPro"/>
</dbReference>
<evidence type="ECO:0000256" key="5">
    <source>
        <dbReference type="SAM" id="MobiDB-lite"/>
    </source>
</evidence>
<accession>A0A8B6H5V7</accession>
<dbReference type="AlphaFoldDB" id="A0A8B6H5V7"/>
<keyword evidence="1 4" id="KW-0285">Flavoprotein</keyword>
<name>A0A8B6H5V7_MYTGA</name>
<gene>
    <name evidence="6" type="ORF">MGAL_10B045594</name>
</gene>
<keyword evidence="3 4" id="KW-0560">Oxidoreductase</keyword>
<dbReference type="EC" id="1.-.-.-" evidence="4"/>
<evidence type="ECO:0000313" key="7">
    <source>
        <dbReference type="Proteomes" id="UP000596742"/>
    </source>
</evidence>
<dbReference type="InterPro" id="IPR020946">
    <property type="entry name" value="Flavin_mOase-like"/>
</dbReference>
<comment type="caution">
    <text evidence="6">The sequence shown here is derived from an EMBL/GenBank/DDBJ whole genome shotgun (WGS) entry which is preliminary data.</text>
</comment>
<dbReference type="InterPro" id="IPR036188">
    <property type="entry name" value="FAD/NAD-bd_sf"/>
</dbReference>
<keyword evidence="2 4" id="KW-0274">FAD</keyword>
<evidence type="ECO:0000313" key="6">
    <source>
        <dbReference type="EMBL" id="VDI73926.1"/>
    </source>
</evidence>
<feature type="region of interest" description="Disordered" evidence="5">
    <location>
        <begin position="1"/>
        <end position="32"/>
    </location>
</feature>
<protein>
    <recommendedName>
        <fullName evidence="4">Flavin-containing monooxygenase</fullName>
        <ecNumber evidence="4">1.-.-.-</ecNumber>
    </recommendedName>
</protein>
<evidence type="ECO:0000256" key="3">
    <source>
        <dbReference type="ARBA" id="ARBA00023002"/>
    </source>
</evidence>
<dbReference type="EMBL" id="UYJE01009486">
    <property type="protein sequence ID" value="VDI73926.1"/>
    <property type="molecule type" value="Genomic_DNA"/>
</dbReference>
<comment type="similarity">
    <text evidence="4">Belongs to the FMO family.</text>
</comment>
<dbReference type="Gene3D" id="3.50.50.60">
    <property type="entry name" value="FAD/NAD(P)-binding domain"/>
    <property type="match status" value="1"/>
</dbReference>
<feature type="compositionally biased region" description="Polar residues" evidence="5">
    <location>
        <begin position="7"/>
        <end position="24"/>
    </location>
</feature>
<dbReference type="Pfam" id="PF00743">
    <property type="entry name" value="FMO-like"/>
    <property type="match status" value="1"/>
</dbReference>
<dbReference type="OrthoDB" id="74360at2759"/>
<proteinExistence type="inferred from homology"/>
<dbReference type="SUPFAM" id="SSF51905">
    <property type="entry name" value="FAD/NAD(P)-binding domain"/>
    <property type="match status" value="1"/>
</dbReference>
<dbReference type="GO" id="GO:0050661">
    <property type="term" value="F:NADP binding"/>
    <property type="evidence" value="ECO:0007669"/>
    <property type="project" value="InterPro"/>
</dbReference>
<dbReference type="GO" id="GO:0004499">
    <property type="term" value="F:N,N-dimethylaniline monooxygenase activity"/>
    <property type="evidence" value="ECO:0007669"/>
    <property type="project" value="InterPro"/>
</dbReference>
<comment type="cofactor">
    <cofactor evidence="4">
        <name>FAD</name>
        <dbReference type="ChEBI" id="CHEBI:57692"/>
    </cofactor>
</comment>
<organism evidence="6 7">
    <name type="scientific">Mytilus galloprovincialis</name>
    <name type="common">Mediterranean mussel</name>
    <dbReference type="NCBI Taxonomy" id="29158"/>
    <lineage>
        <taxon>Eukaryota</taxon>
        <taxon>Metazoa</taxon>
        <taxon>Spiralia</taxon>
        <taxon>Lophotrochozoa</taxon>
        <taxon>Mollusca</taxon>
        <taxon>Bivalvia</taxon>
        <taxon>Autobranchia</taxon>
        <taxon>Pteriomorphia</taxon>
        <taxon>Mytilida</taxon>
        <taxon>Mytiloidea</taxon>
        <taxon>Mytilidae</taxon>
        <taxon>Mytilinae</taxon>
        <taxon>Mytilus</taxon>
    </lineage>
</organism>
<dbReference type="Proteomes" id="UP000596742">
    <property type="component" value="Unassembled WGS sequence"/>
</dbReference>